<dbReference type="AlphaFoldDB" id="C8P8Z8"/>
<evidence type="ECO:0000313" key="1">
    <source>
        <dbReference type="EMBL" id="EEW53069.1"/>
    </source>
</evidence>
<reference evidence="1 3" key="1">
    <citation type="submission" date="2009-09" db="EMBL/GenBank/DDBJ databases">
        <authorList>
            <person name="Qin X."/>
            <person name="Bachman B."/>
            <person name="Battles P."/>
            <person name="Bell A."/>
            <person name="Bess C."/>
            <person name="Bickham C."/>
            <person name="Chaboub L."/>
            <person name="Chen D."/>
            <person name="Coyle M."/>
            <person name="Deiros D.R."/>
            <person name="Dinh H."/>
            <person name="Forbes L."/>
            <person name="Fowler G."/>
            <person name="Francisco L."/>
            <person name="Fu Q."/>
            <person name="Gubbala S."/>
            <person name="Hale W."/>
            <person name="Han Y."/>
            <person name="Hemphill L."/>
            <person name="Highlander S.K."/>
            <person name="Hirani K."/>
            <person name="Hogues M."/>
            <person name="Jackson L."/>
            <person name="Jakkamsetti A."/>
            <person name="Javaid M."/>
            <person name="Jiang H."/>
            <person name="Korchina V."/>
            <person name="Kovar C."/>
            <person name="Lara F."/>
            <person name="Lee S."/>
            <person name="Mata R."/>
            <person name="Mathew T."/>
            <person name="Moen C."/>
            <person name="Morales K."/>
            <person name="Munidasa M."/>
            <person name="Nazareth L."/>
            <person name="Ngo R."/>
            <person name="Nguyen L."/>
            <person name="Okwuonu G."/>
            <person name="Ongeri F."/>
            <person name="Patil S."/>
            <person name="Petrosino J."/>
            <person name="Pham C."/>
            <person name="Pham P."/>
            <person name="Pu L.-L."/>
            <person name="Puazo M."/>
            <person name="Raj R."/>
            <person name="Reid J."/>
            <person name="Rouhana J."/>
            <person name="Saada N."/>
            <person name="Shang Y."/>
            <person name="Simmons D."/>
            <person name="Thornton R."/>
            <person name="Warren J."/>
            <person name="Weissenberger G."/>
            <person name="Zhang J."/>
            <person name="Zhang L."/>
            <person name="Zhou C."/>
            <person name="Zhu D."/>
            <person name="Muzny D."/>
            <person name="Worley K."/>
            <person name="Gibbs R."/>
        </authorList>
    </citation>
    <scope>NUCLEOTIDE SEQUENCE [LARGE SCALE GENOMIC DNA]</scope>
    <source>
        <strain evidence="1 3">DSM 16041</strain>
    </source>
</reference>
<sequence length="260" mass="29453">MGLEINSELQPAIELIRQAEDKKHFIAQNGQEYVVDGDGDVHLLTNPLVREPLVLNQLTGLLDWINNEGIKIQAEKDFLMVQVVSPTKVRVIGMVNNQGRRSVYVDVHAVIDDIPFGRFLDQEDMVILLQSQFVHDEEQQTEKGIDDRDILLQVVSNLRSDEVQQQTDDGVSQTVQINSGVASVSTVKVPNPVTLTPYRTFQEIEQPASKFIFRMYEGMTSALFEADNSQWKVEAKQRIKAFLNEEQQKAFGEIKFPVIA</sequence>
<accession>C8P8Z8</accession>
<dbReference type="RefSeq" id="WP_007123338.1">
    <property type="nucleotide sequence ID" value="NZ_AZDK01000004.1"/>
</dbReference>
<dbReference type="EMBL" id="AZDK01000004">
    <property type="protein sequence ID" value="KRK60422.1"/>
    <property type="molecule type" value="Genomic_DNA"/>
</dbReference>
<dbReference type="Proteomes" id="UP000003675">
    <property type="component" value="Unassembled WGS sequence"/>
</dbReference>
<dbReference type="EMBL" id="ACLL01000051">
    <property type="protein sequence ID" value="EEW53069.1"/>
    <property type="molecule type" value="Genomic_DNA"/>
</dbReference>
<name>C8P8Z8_9LACO</name>
<dbReference type="eggNOG" id="ENOG502ZCCB">
    <property type="taxonomic scope" value="Bacteria"/>
</dbReference>
<comment type="caution">
    <text evidence="1">The sequence shown here is derived from an EMBL/GenBank/DDBJ whole genome shotgun (WGS) entry which is preliminary data.</text>
</comment>
<reference evidence="2 4" key="2">
    <citation type="journal article" date="2015" name="Genome Announc.">
        <title>Expanding the biotechnology potential of lactobacilli through comparative genomics of 213 strains and associated genera.</title>
        <authorList>
            <person name="Sun Z."/>
            <person name="Harris H.M."/>
            <person name="McCann A."/>
            <person name="Guo C."/>
            <person name="Argimon S."/>
            <person name="Zhang W."/>
            <person name="Yang X."/>
            <person name="Jeffery I.B."/>
            <person name="Cooney J.C."/>
            <person name="Kagawa T.F."/>
            <person name="Liu W."/>
            <person name="Song Y."/>
            <person name="Salvetti E."/>
            <person name="Wrobel A."/>
            <person name="Rasinkangas P."/>
            <person name="Parkhill J."/>
            <person name="Rea M.C."/>
            <person name="O'Sullivan O."/>
            <person name="Ritari J."/>
            <person name="Douillard F.P."/>
            <person name="Paul Ross R."/>
            <person name="Yang R."/>
            <person name="Briner A.E."/>
            <person name="Felis G.E."/>
            <person name="de Vos W.M."/>
            <person name="Barrangou R."/>
            <person name="Klaenhammer T.R."/>
            <person name="Caufield P.W."/>
            <person name="Cui Y."/>
            <person name="Zhang H."/>
            <person name="O'Toole P.W."/>
        </authorList>
    </citation>
    <scope>NUCLEOTIDE SEQUENCE [LARGE SCALE GENOMIC DNA]</scope>
    <source>
        <strain evidence="2 4">DSM 16041</strain>
    </source>
</reference>
<dbReference type="PATRIC" id="fig|525309.8.peg.1518"/>
<evidence type="ECO:0000313" key="3">
    <source>
        <dbReference type="Proteomes" id="UP000003675"/>
    </source>
</evidence>
<keyword evidence="4" id="KW-1185">Reference proteome</keyword>
<dbReference type="STRING" id="525309.HMPREF0494_1792"/>
<proteinExistence type="predicted"/>
<dbReference type="OrthoDB" id="5432268at2"/>
<dbReference type="Proteomes" id="UP000051883">
    <property type="component" value="Unassembled WGS sequence"/>
</dbReference>
<protein>
    <submittedName>
        <fullName evidence="2">Phage protein</fullName>
    </submittedName>
</protein>
<dbReference type="HOGENOM" id="CLU_093437_0_0_9"/>
<evidence type="ECO:0000313" key="4">
    <source>
        <dbReference type="Proteomes" id="UP000051883"/>
    </source>
</evidence>
<gene>
    <name evidence="2" type="ORF">FC31_GL001488</name>
    <name evidence="1" type="ORF">HMPREF0494_1792</name>
</gene>
<organism evidence="1 3">
    <name type="scientific">Limosilactobacillus antri DSM 16041</name>
    <dbReference type="NCBI Taxonomy" id="525309"/>
    <lineage>
        <taxon>Bacteria</taxon>
        <taxon>Bacillati</taxon>
        <taxon>Bacillota</taxon>
        <taxon>Bacilli</taxon>
        <taxon>Lactobacillales</taxon>
        <taxon>Lactobacillaceae</taxon>
        <taxon>Limosilactobacillus</taxon>
    </lineage>
</organism>
<evidence type="ECO:0000313" key="2">
    <source>
        <dbReference type="EMBL" id="KRK60422.1"/>
    </source>
</evidence>